<comment type="caution">
    <text evidence="9">The sequence shown here is derived from an EMBL/GenBank/DDBJ whole genome shotgun (WGS) entry which is preliminary data.</text>
</comment>
<evidence type="ECO:0000256" key="1">
    <source>
        <dbReference type="ARBA" id="ARBA00003293"/>
    </source>
</evidence>
<dbReference type="GO" id="GO:0004519">
    <property type="term" value="F:endonuclease activity"/>
    <property type="evidence" value="ECO:0007669"/>
    <property type="project" value="UniProtKB-KW"/>
</dbReference>
<dbReference type="EMBL" id="JAAWWK010000006">
    <property type="protein sequence ID" value="NKI19116.1"/>
    <property type="molecule type" value="Genomic_DNA"/>
</dbReference>
<accession>A0ABX1GIW5</accession>
<evidence type="ECO:0000256" key="2">
    <source>
        <dbReference type="ARBA" id="ARBA00009260"/>
    </source>
</evidence>
<dbReference type="RefSeq" id="WP_168451612.1">
    <property type="nucleotide sequence ID" value="NZ_JAAWWK010000006.1"/>
</dbReference>
<evidence type="ECO:0000313" key="10">
    <source>
        <dbReference type="Proteomes" id="UP000765845"/>
    </source>
</evidence>
<evidence type="ECO:0000313" key="9">
    <source>
        <dbReference type="EMBL" id="NKI19116.1"/>
    </source>
</evidence>
<organism evidence="9 10">
    <name type="scientific">Spongiibacter thalassae</name>
    <dbReference type="NCBI Taxonomy" id="2721624"/>
    <lineage>
        <taxon>Bacteria</taxon>
        <taxon>Pseudomonadati</taxon>
        <taxon>Pseudomonadota</taxon>
        <taxon>Gammaproteobacteria</taxon>
        <taxon>Cellvibrionales</taxon>
        <taxon>Spongiibacteraceae</taxon>
        <taxon>Spongiibacter</taxon>
    </lineage>
</organism>
<keyword evidence="5 9" id="KW-0255">Endonuclease</keyword>
<reference evidence="9 10" key="1">
    <citation type="submission" date="2020-04" db="EMBL/GenBank/DDBJ databases">
        <authorList>
            <person name="Yoon J."/>
        </authorList>
    </citation>
    <scope>NUCLEOTIDE SEQUENCE [LARGE SCALE GENOMIC DNA]</scope>
    <source>
        <strain evidence="9 10">KMU-166</strain>
    </source>
</reference>
<evidence type="ECO:0000256" key="3">
    <source>
        <dbReference type="ARBA" id="ARBA00022705"/>
    </source>
</evidence>
<dbReference type="Proteomes" id="UP000765845">
    <property type="component" value="Unassembled WGS sequence"/>
</dbReference>
<sequence length="531" mass="60212">MGARGRGKCHQFDTTTAQGPFALTHTSVTRIRQLLEESDYQGALSRLHYGVNTAYLHDFDLSLSDSGVRHFAEDLATKTRVIRARLALRPWLTPIVLSQLAARYQIEIPSDERHYKIEHNKMGTAAWWITRLRHLQRTHLDTVHRDLNLVSKRRAIYTSNTAVMLFADAQQRAEHYLDNTELENGAGKRLSLREIAEHSLSNPAVRNAEFMVRIKGFEQVSQLYSHVAQFFTLTCPSRFHPTLHTGEPNQNFDGSTVRDAQRWLQECWELIRAKLHRCGIRPYGFRIVEPHHDGTPHWHLLLFTPADDAKQLDQHIRRYMLREGGKGADKHRVKTEVIDPRKGSAVGYIAKYVSKNIDGKHLDTDLEGKPASEASKRITAWARTWKIRQFQQIGGPSVQVWRELRRIRPGNPGASAVEQARCAADAGDWAAFVIAMGGVNLPRRERPISPYREHREIIDFSTGEVLPDDTAWHGGKKAPRTLGLQTPKQVIVTRTEQWTAIKTGGSRRKVAPQGPPEEGAFRRAAPSLGPV</sequence>
<proteinExistence type="inferred from homology"/>
<gene>
    <name evidence="9" type="ORF">HCU74_17040</name>
</gene>
<keyword evidence="3" id="KW-0235">DNA replication</keyword>
<keyword evidence="6" id="KW-0378">Hydrolase</keyword>
<protein>
    <submittedName>
        <fullName evidence="9">Replication endonuclease</fullName>
    </submittedName>
</protein>
<keyword evidence="10" id="KW-1185">Reference proteome</keyword>
<evidence type="ECO:0000256" key="4">
    <source>
        <dbReference type="ARBA" id="ARBA00022722"/>
    </source>
</evidence>
<evidence type="ECO:0000256" key="5">
    <source>
        <dbReference type="ARBA" id="ARBA00022759"/>
    </source>
</evidence>
<comment type="function">
    <text evidence="1">Possible endonuclease which induces a single-strand cut and initiates DNA replication.</text>
</comment>
<dbReference type="Pfam" id="PF05840">
    <property type="entry name" value="Phage_GPA"/>
    <property type="match status" value="1"/>
</dbReference>
<evidence type="ECO:0000256" key="7">
    <source>
        <dbReference type="SAM" id="MobiDB-lite"/>
    </source>
</evidence>
<feature type="region of interest" description="Disordered" evidence="7">
    <location>
        <begin position="503"/>
        <end position="531"/>
    </location>
</feature>
<comment type="similarity">
    <text evidence="2">Belongs to the phage GPA family.</text>
</comment>
<keyword evidence="4" id="KW-0540">Nuclease</keyword>
<evidence type="ECO:0000259" key="8">
    <source>
        <dbReference type="Pfam" id="PF05840"/>
    </source>
</evidence>
<dbReference type="InterPro" id="IPR008766">
    <property type="entry name" value="Replication_gene_A-like"/>
</dbReference>
<feature type="domain" description="Replication gene A protein-like" evidence="8">
    <location>
        <begin position="97"/>
        <end position="359"/>
    </location>
</feature>
<evidence type="ECO:0000256" key="6">
    <source>
        <dbReference type="ARBA" id="ARBA00022801"/>
    </source>
</evidence>
<name>A0ABX1GIW5_9GAMM</name>